<evidence type="ECO:0000313" key="20">
    <source>
        <dbReference type="EMBL" id="KAK6636314.1"/>
    </source>
</evidence>
<dbReference type="Pfam" id="PF00535">
    <property type="entry name" value="Glycos_transf_2"/>
    <property type="match status" value="2"/>
</dbReference>
<dbReference type="CDD" id="cd02510">
    <property type="entry name" value="pp-GalNAc-T"/>
    <property type="match status" value="1"/>
</dbReference>
<evidence type="ECO:0000256" key="17">
    <source>
        <dbReference type="RuleBase" id="RU361242"/>
    </source>
</evidence>
<comment type="caution">
    <text evidence="17">Lacks conserved residue(s) required for the propagation of feature annotation.</text>
</comment>
<dbReference type="PANTHER" id="PTHR11675:SF68">
    <property type="entry name" value="N-ACETYLGALACTOSAMINYLTRANSFERASE 7"/>
    <property type="match status" value="1"/>
</dbReference>
<feature type="domain" description="Ricin B lectin" evidence="19">
    <location>
        <begin position="519"/>
        <end position="637"/>
    </location>
</feature>
<keyword evidence="9 17" id="KW-0430">Lectin</keyword>
<keyword evidence="13 17" id="KW-0472">Membrane</keyword>
<evidence type="ECO:0000256" key="4">
    <source>
        <dbReference type="ARBA" id="ARBA00005680"/>
    </source>
</evidence>
<organism evidence="20 21">
    <name type="scientific">Polyplax serrata</name>
    <name type="common">Common mouse louse</name>
    <dbReference type="NCBI Taxonomy" id="468196"/>
    <lineage>
        <taxon>Eukaryota</taxon>
        <taxon>Metazoa</taxon>
        <taxon>Ecdysozoa</taxon>
        <taxon>Arthropoda</taxon>
        <taxon>Hexapoda</taxon>
        <taxon>Insecta</taxon>
        <taxon>Pterygota</taxon>
        <taxon>Neoptera</taxon>
        <taxon>Paraneoptera</taxon>
        <taxon>Psocodea</taxon>
        <taxon>Troctomorpha</taxon>
        <taxon>Phthiraptera</taxon>
        <taxon>Anoplura</taxon>
        <taxon>Polyplacidae</taxon>
        <taxon>Polyplax</taxon>
    </lineage>
</organism>
<dbReference type="GO" id="GO:0046872">
    <property type="term" value="F:metal ion binding"/>
    <property type="evidence" value="ECO:0007669"/>
    <property type="project" value="UniProtKB-KW"/>
</dbReference>
<evidence type="ECO:0000256" key="14">
    <source>
        <dbReference type="ARBA" id="ARBA00023157"/>
    </source>
</evidence>
<gene>
    <name evidence="20" type="ORF">RUM43_009973</name>
</gene>
<keyword evidence="15" id="KW-0325">Glycoprotein</keyword>
<evidence type="ECO:0000256" key="6">
    <source>
        <dbReference type="ARBA" id="ARBA00022679"/>
    </source>
</evidence>
<dbReference type="Gene3D" id="3.90.550.10">
    <property type="entry name" value="Spore Coat Polysaccharide Biosynthesis Protein SpsA, Chain A"/>
    <property type="match status" value="1"/>
</dbReference>
<dbReference type="InterPro" id="IPR035992">
    <property type="entry name" value="Ricin_B-like_lectins"/>
</dbReference>
<evidence type="ECO:0000256" key="16">
    <source>
        <dbReference type="ARBA" id="ARBA00023211"/>
    </source>
</evidence>
<comment type="similarity">
    <text evidence="4 17">Belongs to the glycosyltransferase 2 family. GalNAc-T subfamily.</text>
</comment>
<evidence type="ECO:0000313" key="21">
    <source>
        <dbReference type="Proteomes" id="UP001372834"/>
    </source>
</evidence>
<keyword evidence="8" id="KW-0479">Metal-binding</keyword>
<dbReference type="SUPFAM" id="SSF50370">
    <property type="entry name" value="Ricin B-like lectins"/>
    <property type="match status" value="1"/>
</dbReference>
<dbReference type="FunFam" id="2.80.10.50:FF:000019">
    <property type="entry name" value="Polypeptide N-acetylgalactosaminyltransferase"/>
    <property type="match status" value="1"/>
</dbReference>
<keyword evidence="12 17" id="KW-0333">Golgi apparatus</keyword>
<evidence type="ECO:0000256" key="15">
    <source>
        <dbReference type="ARBA" id="ARBA00023180"/>
    </source>
</evidence>
<dbReference type="Gene3D" id="2.80.10.50">
    <property type="match status" value="1"/>
</dbReference>
<evidence type="ECO:0000256" key="10">
    <source>
        <dbReference type="ARBA" id="ARBA00022968"/>
    </source>
</evidence>
<comment type="pathway">
    <text evidence="3 17">Protein modification; protein glycosylation.</text>
</comment>
<evidence type="ECO:0000256" key="5">
    <source>
        <dbReference type="ARBA" id="ARBA00022676"/>
    </source>
</evidence>
<evidence type="ECO:0000256" key="9">
    <source>
        <dbReference type="ARBA" id="ARBA00022734"/>
    </source>
</evidence>
<comment type="cofactor">
    <cofactor evidence="1 17">
        <name>Mn(2+)</name>
        <dbReference type="ChEBI" id="CHEBI:29035"/>
    </cofactor>
</comment>
<feature type="transmembrane region" description="Helical" evidence="17">
    <location>
        <begin position="177"/>
        <end position="198"/>
    </location>
</feature>
<feature type="region of interest" description="Disordered" evidence="18">
    <location>
        <begin position="53"/>
        <end position="87"/>
    </location>
</feature>
<comment type="subcellular location">
    <subcellularLocation>
        <location evidence="2 17">Golgi apparatus membrane</location>
        <topology evidence="2 17">Single-pass type II membrane protein</topology>
    </subcellularLocation>
</comment>
<proteinExistence type="inferred from homology"/>
<keyword evidence="16 17" id="KW-0464">Manganese</keyword>
<dbReference type="GO" id="GO:0000139">
    <property type="term" value="C:Golgi membrane"/>
    <property type="evidence" value="ECO:0007669"/>
    <property type="project" value="UniProtKB-SubCell"/>
</dbReference>
<dbReference type="EC" id="2.4.1.-" evidence="17"/>
<keyword evidence="7 17" id="KW-0812">Transmembrane</keyword>
<keyword evidence="11 17" id="KW-1133">Transmembrane helix</keyword>
<dbReference type="PROSITE" id="PS50231">
    <property type="entry name" value="RICIN_B_LECTIN"/>
    <property type="match status" value="1"/>
</dbReference>
<dbReference type="InterPro" id="IPR029044">
    <property type="entry name" value="Nucleotide-diphossugar_trans"/>
</dbReference>
<evidence type="ECO:0000256" key="7">
    <source>
        <dbReference type="ARBA" id="ARBA00022692"/>
    </source>
</evidence>
<dbReference type="Pfam" id="PF00652">
    <property type="entry name" value="Ricin_B_lectin"/>
    <property type="match status" value="1"/>
</dbReference>
<dbReference type="GO" id="GO:0004653">
    <property type="term" value="F:polypeptide N-acetylgalactosaminyltransferase activity"/>
    <property type="evidence" value="ECO:0007669"/>
    <property type="project" value="TreeGrafter"/>
</dbReference>
<evidence type="ECO:0000256" key="1">
    <source>
        <dbReference type="ARBA" id="ARBA00001936"/>
    </source>
</evidence>
<evidence type="ECO:0000256" key="18">
    <source>
        <dbReference type="SAM" id="MobiDB-lite"/>
    </source>
</evidence>
<evidence type="ECO:0000256" key="13">
    <source>
        <dbReference type="ARBA" id="ARBA00023136"/>
    </source>
</evidence>
<feature type="transmembrane region" description="Helical" evidence="17">
    <location>
        <begin position="12"/>
        <end position="29"/>
    </location>
</feature>
<dbReference type="SUPFAM" id="SSF53448">
    <property type="entry name" value="Nucleotide-diphospho-sugar transferases"/>
    <property type="match status" value="1"/>
</dbReference>
<dbReference type="InterPro" id="IPR000772">
    <property type="entry name" value="Ricin_B_lectin"/>
</dbReference>
<comment type="caution">
    <text evidence="20">The sequence shown here is derived from an EMBL/GenBank/DDBJ whole genome shotgun (WGS) entry which is preliminary data.</text>
</comment>
<evidence type="ECO:0000256" key="2">
    <source>
        <dbReference type="ARBA" id="ARBA00004323"/>
    </source>
</evidence>
<dbReference type="SMART" id="SM00458">
    <property type="entry name" value="RICIN"/>
    <property type="match status" value="1"/>
</dbReference>
<evidence type="ECO:0000256" key="3">
    <source>
        <dbReference type="ARBA" id="ARBA00004922"/>
    </source>
</evidence>
<dbReference type="GO" id="GO:0006493">
    <property type="term" value="P:protein O-linked glycosylation"/>
    <property type="evidence" value="ECO:0007669"/>
    <property type="project" value="TreeGrafter"/>
</dbReference>
<keyword evidence="6 17" id="KW-0808">Transferase</keyword>
<name>A0AAN8P6W1_POLSC</name>
<accession>A0AAN8P6W1</accession>
<dbReference type="AlphaFoldDB" id="A0AAN8P6W1"/>
<evidence type="ECO:0000256" key="8">
    <source>
        <dbReference type="ARBA" id="ARBA00022723"/>
    </source>
</evidence>
<reference evidence="20 21" key="1">
    <citation type="submission" date="2023-10" db="EMBL/GenBank/DDBJ databases">
        <title>Genomes of two closely related lineages of the louse Polyplax serrata with different host specificities.</title>
        <authorList>
            <person name="Martinu J."/>
            <person name="Tarabai H."/>
            <person name="Stefka J."/>
            <person name="Hypsa V."/>
        </authorList>
    </citation>
    <scope>NUCLEOTIDE SEQUENCE [LARGE SCALE GENOMIC DNA]</scope>
    <source>
        <strain evidence="20">HR10_N</strain>
    </source>
</reference>
<dbReference type="InterPro" id="IPR045885">
    <property type="entry name" value="GalNAc-T"/>
</dbReference>
<dbReference type="EMBL" id="JAWJWE010000004">
    <property type="protein sequence ID" value="KAK6636314.1"/>
    <property type="molecule type" value="Genomic_DNA"/>
</dbReference>
<protein>
    <recommendedName>
        <fullName evidence="17">Polypeptide N-acetylgalactosaminyltransferase</fullName>
        <ecNumber evidence="17">2.4.1.-</ecNumber>
    </recommendedName>
    <alternativeName>
        <fullName evidence="17">Protein-UDP acetylgalactosaminyltransferase</fullName>
    </alternativeName>
</protein>
<keyword evidence="14 17" id="KW-1015">Disulfide bond</keyword>
<keyword evidence="5 17" id="KW-0328">Glycosyltransferase</keyword>
<sequence>MRILHLKKSRALRLAAVVFILVPILYLLYTARGSEEENLPVAAYKRHKKKPYLSNRDGNFEPVNEEVREGPGEGGKPHRLREDQQNDASQSVSDYGMNIACSDEISLDRSIPDTRLPECKRWVYPEDLPRASVIIVFHNEGWSTLLRTVHSVINRTPPQFLEEVLLVDDFSDKGSKALLFGLVLELVFVFFMCTYFLLENLKGNLDEYIQKFNGKVRLIRNSERQGLIRTRSRGAVEARGEVIVFLDAHCEVNKNWLPPLLAPIYYDRTTLTVPVIDGVDHDTFEYRPVYVDGHHYRGIFEWGMLYKEIELTDEFAGADNRKYNSEPYRSPTHAGGLFAIDRNYFLDIGAYDSGLLVWGGENFELSFKVWQCGGKILWVPCSRVGHVYRSFMPYNFGTLAKDKKGPLITINYKRVIETWFDDKYKEYFYTREPLARYLNMGDISPQLELKKRLKCKSFKWFMEEVAPDLLTKFPELPPNVHWGELENKGHSLCLDTNGEDAPKELGVSDCLPKDEYDVDSLQLISSATHKCLDTLGHGPPAQMGVSACHGFGNNQLVRLNTKGQLGIGERCIDGGKQGIKLVFCRLGSVDGPWQYDEETKTLLHTKMQMCMALHPQTSQLSLMPCDSDNPYHKWVFKGIHPKW</sequence>
<dbReference type="PANTHER" id="PTHR11675">
    <property type="entry name" value="N-ACETYLGALACTOSAMINYLTRANSFERASE"/>
    <property type="match status" value="1"/>
</dbReference>
<dbReference type="GO" id="GO:0030246">
    <property type="term" value="F:carbohydrate binding"/>
    <property type="evidence" value="ECO:0007669"/>
    <property type="project" value="UniProtKB-KW"/>
</dbReference>
<evidence type="ECO:0000256" key="12">
    <source>
        <dbReference type="ARBA" id="ARBA00023034"/>
    </source>
</evidence>
<dbReference type="InterPro" id="IPR001173">
    <property type="entry name" value="Glyco_trans_2-like"/>
</dbReference>
<evidence type="ECO:0000259" key="19">
    <source>
        <dbReference type="SMART" id="SM00458"/>
    </source>
</evidence>
<keyword evidence="10" id="KW-0735">Signal-anchor</keyword>
<evidence type="ECO:0000256" key="11">
    <source>
        <dbReference type="ARBA" id="ARBA00022989"/>
    </source>
</evidence>
<dbReference type="FunFam" id="3.90.550.10:FF:000053">
    <property type="entry name" value="Polypeptide N-acetylgalactosaminyltransferase"/>
    <property type="match status" value="1"/>
</dbReference>
<dbReference type="CDD" id="cd23437">
    <property type="entry name" value="beta-trefoil_Ricin_GALNT7"/>
    <property type="match status" value="1"/>
</dbReference>
<dbReference type="Proteomes" id="UP001372834">
    <property type="component" value="Unassembled WGS sequence"/>
</dbReference>